<keyword evidence="1" id="KW-0472">Membrane</keyword>
<gene>
    <name evidence="2" type="ORF">LBUCD034_2167</name>
</gene>
<evidence type="ECO:0000313" key="2">
    <source>
        <dbReference type="EMBL" id="AFS01146.1"/>
    </source>
</evidence>
<dbReference type="EMBL" id="CP003043">
    <property type="protein sequence ID" value="AFS01146.1"/>
    <property type="molecule type" value="Genomic_DNA"/>
</dbReference>
<evidence type="ECO:0000256" key="1">
    <source>
        <dbReference type="SAM" id="Phobius"/>
    </source>
</evidence>
<dbReference type="AlphaFoldDB" id="J9WAS0"/>
<keyword evidence="1" id="KW-1133">Transmembrane helix</keyword>
<evidence type="ECO:0000313" key="3">
    <source>
        <dbReference type="Proteomes" id="UP000007332"/>
    </source>
</evidence>
<dbReference type="Proteomes" id="UP000007332">
    <property type="component" value="Chromosome"/>
</dbReference>
<proteinExistence type="predicted"/>
<keyword evidence="1" id="KW-0812">Transmembrane</keyword>
<keyword evidence="3" id="KW-1185">Reference proteome</keyword>
<dbReference type="eggNOG" id="ENOG5030BJN">
    <property type="taxonomic scope" value="Bacteria"/>
</dbReference>
<feature type="transmembrane region" description="Helical" evidence="1">
    <location>
        <begin position="26"/>
        <end position="46"/>
    </location>
</feature>
<reference evidence="2 3" key="1">
    <citation type="journal article" date="2012" name="J. Biotechnol.">
        <title>Insights into the completely annotated genome of Lactobacillus buchneri CD034, a strain isolated from stable grass silage.</title>
        <authorList>
            <person name="Heinl S."/>
            <person name="Wibberg D."/>
            <person name="Eikmeyer F."/>
            <person name="Szczepanowski R."/>
            <person name="Blom J."/>
            <person name="Linke B."/>
            <person name="Goesmann A."/>
            <person name="Grabherr R."/>
            <person name="Schwab H."/>
            <person name="Puhler A."/>
            <person name="Schluter A."/>
        </authorList>
    </citation>
    <scope>NUCLEOTIDE SEQUENCE [LARGE SCALE GENOMIC DNA]</scope>
    <source>
        <strain evidence="2 3">CD034</strain>
    </source>
</reference>
<dbReference type="RefSeq" id="WP_014940621.1">
    <property type="nucleotide sequence ID" value="NC_018610.1"/>
</dbReference>
<accession>J9WAS0</accession>
<dbReference type="PATRIC" id="fig|1071400.3.peg.2082"/>
<dbReference type="KEGG" id="lbn:LBUCD034_2167"/>
<name>J9WAS0_LENBU</name>
<dbReference type="STRING" id="1071400.LBUCD034_2167"/>
<sequence>MRGKRNSKNSVGGTNWGENMIYLKRILKYIGIFIVGVVVLIALISLSPKESVRVRIANAGHPALAVKCNPKLEKGYRDPHYLIPYKQAYLSDDGSYMVNEFAVKRVLVFHYAKQVVPIL</sequence>
<protein>
    <submittedName>
        <fullName evidence="2">Uncharacterized protein</fullName>
    </submittedName>
</protein>
<organism evidence="2 3">
    <name type="scientific">Lentilactobacillus buchneri subsp. silagei CD034</name>
    <dbReference type="NCBI Taxonomy" id="1071400"/>
    <lineage>
        <taxon>Bacteria</taxon>
        <taxon>Bacillati</taxon>
        <taxon>Bacillota</taxon>
        <taxon>Bacilli</taxon>
        <taxon>Lactobacillales</taxon>
        <taxon>Lactobacillaceae</taxon>
        <taxon>Lentilactobacillus</taxon>
        <taxon>Lentilactobacillus buchneri subsp. silagei</taxon>
    </lineage>
</organism>
<dbReference type="HOGENOM" id="CLU_161954_0_0_9"/>